<evidence type="ECO:0000259" key="5">
    <source>
        <dbReference type="Pfam" id="PF02782"/>
    </source>
</evidence>
<dbReference type="GO" id="GO:0016301">
    <property type="term" value="F:kinase activity"/>
    <property type="evidence" value="ECO:0007669"/>
    <property type="project" value="UniProtKB-KW"/>
</dbReference>
<dbReference type="SUPFAM" id="SSF53067">
    <property type="entry name" value="Actin-like ATPase domain"/>
    <property type="match status" value="2"/>
</dbReference>
<dbReference type="CDD" id="cd07805">
    <property type="entry name" value="ASKHA_NBD_FGGY_CvXK-like"/>
    <property type="match status" value="1"/>
</dbReference>
<dbReference type="Proteomes" id="UP001594351">
    <property type="component" value="Unassembled WGS sequence"/>
</dbReference>
<evidence type="ECO:0000256" key="3">
    <source>
        <dbReference type="ARBA" id="ARBA00022777"/>
    </source>
</evidence>
<comment type="similarity">
    <text evidence="1">Belongs to the FGGY kinase family.</text>
</comment>
<comment type="caution">
    <text evidence="6">The sequence shown here is derived from an EMBL/GenBank/DDBJ whole genome shotgun (WGS) entry which is preliminary data.</text>
</comment>
<evidence type="ECO:0000313" key="6">
    <source>
        <dbReference type="EMBL" id="MFC1850038.1"/>
    </source>
</evidence>
<organism evidence="6 7">
    <name type="scientific">candidate division CSSED10-310 bacterium</name>
    <dbReference type="NCBI Taxonomy" id="2855610"/>
    <lineage>
        <taxon>Bacteria</taxon>
        <taxon>Bacteria division CSSED10-310</taxon>
    </lineage>
</organism>
<reference evidence="6 7" key="1">
    <citation type="submission" date="2024-09" db="EMBL/GenBank/DDBJ databases">
        <title>Laminarin stimulates single cell rates of sulfate reduction while oxygen inhibits transcriptomic activity in coastal marine sediment.</title>
        <authorList>
            <person name="Lindsay M."/>
            <person name="Orcutt B."/>
            <person name="Emerson D."/>
            <person name="Stepanauskas R."/>
            <person name="D'Angelo T."/>
        </authorList>
    </citation>
    <scope>NUCLEOTIDE SEQUENCE [LARGE SCALE GENOMIC DNA]</scope>
    <source>
        <strain evidence="6">SAG AM-311-K15</strain>
    </source>
</reference>
<dbReference type="Pfam" id="PF02782">
    <property type="entry name" value="FGGY_C"/>
    <property type="match status" value="1"/>
</dbReference>
<dbReference type="InterPro" id="IPR000577">
    <property type="entry name" value="Carb_kinase_FGGY"/>
</dbReference>
<gene>
    <name evidence="6" type="ORF">ACFL27_07595</name>
</gene>
<sequence length="530" mass="59691">MVNKREKYILAIDLGTSGPKSALVSTRGEVVDYQFEDVELLILPDGGAEQRPQDWWQAIIRTLKAVLEKQLVSAEDIVAINCTSQWSGTVALDADGNHLMNAIIWLDTRGSPYVKSIADGLIKVEGYNLAKLMKWLSLTGGAPGQSGKDSIGHILFLKHEYPDIYQKTYKFLEPLNYLNFRFTGKYASSYDAMTLHWLTDNRDITNIQYHDGLLKMATVEREKFPDLKRPNEILGTLTKELARELGLSNEVQVVIGSPDVPCAAVGSGAVKDYDGHLYIGTSSWLTCHVPYKKTDIFHGIASLPAAIPGRYFVANEQETAGKCLTYLRDNILFHQDDLLVEPSPLDVFKIFDKIAASVPAGSNKVIFTPWLFGERTPVEDHSVRAAIFNQSLSTTREHIIRAVFEGVAYNTKWLLGYIEKFINQRMEQIRFIGGGAKSEVWCQILADVLDRDILQVHDPIKANIKGAAFLASAALGHINYDEIPALTPIDKTFKPDPQHRKIYDELFREFLNIYKANKKIYARLNRRKQK</sequence>
<dbReference type="InterPro" id="IPR043129">
    <property type="entry name" value="ATPase_NBD"/>
</dbReference>
<protein>
    <submittedName>
        <fullName evidence="6">FGGY-family carbohydrate kinase</fullName>
        <ecNumber evidence="6">2.7.1.-</ecNumber>
    </submittedName>
</protein>
<dbReference type="InterPro" id="IPR018485">
    <property type="entry name" value="FGGY_C"/>
</dbReference>
<keyword evidence="3 6" id="KW-0418">Kinase</keyword>
<dbReference type="PANTHER" id="PTHR43095">
    <property type="entry name" value="SUGAR KINASE"/>
    <property type="match status" value="1"/>
</dbReference>
<evidence type="ECO:0000256" key="2">
    <source>
        <dbReference type="ARBA" id="ARBA00022679"/>
    </source>
</evidence>
<dbReference type="InterPro" id="IPR018484">
    <property type="entry name" value="FGGY_N"/>
</dbReference>
<name>A0ABV6YV20_UNCC1</name>
<dbReference type="Pfam" id="PF00370">
    <property type="entry name" value="FGGY_N"/>
    <property type="match status" value="1"/>
</dbReference>
<proteinExistence type="inferred from homology"/>
<keyword evidence="7" id="KW-1185">Reference proteome</keyword>
<keyword evidence="2 6" id="KW-0808">Transferase</keyword>
<dbReference type="InterPro" id="IPR050406">
    <property type="entry name" value="FGGY_Carb_Kinase"/>
</dbReference>
<evidence type="ECO:0000259" key="4">
    <source>
        <dbReference type="Pfam" id="PF00370"/>
    </source>
</evidence>
<dbReference type="PIRSF" id="PIRSF000538">
    <property type="entry name" value="GlpK"/>
    <property type="match status" value="1"/>
</dbReference>
<accession>A0ABV6YV20</accession>
<evidence type="ECO:0000313" key="7">
    <source>
        <dbReference type="Proteomes" id="UP001594351"/>
    </source>
</evidence>
<feature type="domain" description="Carbohydrate kinase FGGY N-terminal" evidence="4">
    <location>
        <begin position="8"/>
        <end position="266"/>
    </location>
</feature>
<dbReference type="Gene3D" id="3.30.420.40">
    <property type="match status" value="2"/>
</dbReference>
<dbReference type="EMBL" id="JBHPBY010000073">
    <property type="protein sequence ID" value="MFC1850038.1"/>
    <property type="molecule type" value="Genomic_DNA"/>
</dbReference>
<dbReference type="EC" id="2.7.1.-" evidence="6"/>
<feature type="domain" description="Carbohydrate kinase FGGY C-terminal" evidence="5">
    <location>
        <begin position="280"/>
        <end position="474"/>
    </location>
</feature>
<evidence type="ECO:0000256" key="1">
    <source>
        <dbReference type="ARBA" id="ARBA00009156"/>
    </source>
</evidence>